<feature type="domain" description="Ketosynthase family 3 (KS3)" evidence="5">
    <location>
        <begin position="1"/>
        <end position="272"/>
    </location>
</feature>
<dbReference type="InterPro" id="IPR014031">
    <property type="entry name" value="Ketoacyl_synth_C"/>
</dbReference>
<name>A0ABP5RTM9_9ACTN</name>
<dbReference type="InterPro" id="IPR020841">
    <property type="entry name" value="PKS_Beta-ketoAc_synthase_dom"/>
</dbReference>
<reference evidence="7" key="1">
    <citation type="journal article" date="2019" name="Int. J. Syst. Evol. Microbiol.">
        <title>The Global Catalogue of Microorganisms (GCM) 10K type strain sequencing project: providing services to taxonomists for standard genome sequencing and annotation.</title>
        <authorList>
            <consortium name="The Broad Institute Genomics Platform"/>
            <consortium name="The Broad Institute Genome Sequencing Center for Infectious Disease"/>
            <person name="Wu L."/>
            <person name="Ma J."/>
        </authorList>
    </citation>
    <scope>NUCLEOTIDE SEQUENCE [LARGE SCALE GENOMIC DNA]</scope>
    <source>
        <strain evidence="7">JCM 7356</strain>
    </source>
</reference>
<keyword evidence="2 4" id="KW-0808">Transferase</keyword>
<keyword evidence="7" id="KW-1185">Reference proteome</keyword>
<dbReference type="PANTHER" id="PTHR11712">
    <property type="entry name" value="POLYKETIDE SYNTHASE-RELATED"/>
    <property type="match status" value="1"/>
</dbReference>
<comment type="caution">
    <text evidence="6">The sequence shown here is derived from an EMBL/GenBank/DDBJ whole genome shotgun (WGS) entry which is preliminary data.</text>
</comment>
<dbReference type="Gene3D" id="3.40.47.10">
    <property type="match status" value="1"/>
</dbReference>
<dbReference type="PROSITE" id="PS52004">
    <property type="entry name" value="KS3_2"/>
    <property type="match status" value="1"/>
</dbReference>
<dbReference type="SUPFAM" id="SSF53901">
    <property type="entry name" value="Thiolase-like"/>
    <property type="match status" value="2"/>
</dbReference>
<evidence type="ECO:0000313" key="7">
    <source>
        <dbReference type="Proteomes" id="UP001500305"/>
    </source>
</evidence>
<dbReference type="InterPro" id="IPR016039">
    <property type="entry name" value="Thiolase-like"/>
</dbReference>
<accession>A0ABP5RTM9</accession>
<comment type="similarity">
    <text evidence="1 4">Belongs to the thiolase-like superfamily. Beta-ketoacyl-ACP synthases family.</text>
</comment>
<proteinExistence type="inferred from homology"/>
<dbReference type="EMBL" id="BAAATR010000052">
    <property type="protein sequence ID" value="GAA2275310.1"/>
    <property type="molecule type" value="Genomic_DNA"/>
</dbReference>
<protein>
    <recommendedName>
        <fullName evidence="5">Ketosynthase family 3 (KS3) domain-containing protein</fullName>
    </recommendedName>
</protein>
<dbReference type="InterPro" id="IPR018201">
    <property type="entry name" value="Ketoacyl_synth_AS"/>
</dbReference>
<evidence type="ECO:0000313" key="6">
    <source>
        <dbReference type="EMBL" id="GAA2275310.1"/>
    </source>
</evidence>
<gene>
    <name evidence="6" type="ORF">GCM10010430_71510</name>
</gene>
<dbReference type="PANTHER" id="PTHR11712:SF347">
    <property type="entry name" value="BETA KETOACYL-ACYL CARRIER PROTEIN SYNTHASE"/>
    <property type="match status" value="1"/>
</dbReference>
<evidence type="ECO:0000256" key="1">
    <source>
        <dbReference type="ARBA" id="ARBA00008467"/>
    </source>
</evidence>
<evidence type="ECO:0000256" key="2">
    <source>
        <dbReference type="ARBA" id="ARBA00022679"/>
    </source>
</evidence>
<sequence>MIGPSTPASEIAVACGALGPSLVTATACASGSTAVAVARDLLTSGQCDIVLAGGTEACNTPLIATGFAQLGALSTRCDDPSTASRPFDRTRDGFVLGEAAAVLVLERARDAAACGRKPRALFAGCGSATDAHHPTAPHPEGRGVKEAIRAALADAALTHQDVDHVNAHGTSTLRGDAIEADAISTVLPGGPFVTSTKGALSHSLGAAGAVEAALTVLSLQHSLIPPTANLESPDPAFDLNLVTKAAANERINAALSTSVGFGWPQRRPGIPHPLTAPREQ</sequence>
<dbReference type="CDD" id="cd00834">
    <property type="entry name" value="KAS_I_II"/>
    <property type="match status" value="1"/>
</dbReference>
<keyword evidence="3" id="KW-0012">Acyltransferase</keyword>
<evidence type="ECO:0000259" key="5">
    <source>
        <dbReference type="PROSITE" id="PS52004"/>
    </source>
</evidence>
<dbReference type="InterPro" id="IPR014030">
    <property type="entry name" value="Ketoacyl_synth_N"/>
</dbReference>
<evidence type="ECO:0000256" key="3">
    <source>
        <dbReference type="ARBA" id="ARBA00023315"/>
    </source>
</evidence>
<dbReference type="Pfam" id="PF02801">
    <property type="entry name" value="Ketoacyl-synt_C"/>
    <property type="match status" value="1"/>
</dbReference>
<evidence type="ECO:0000256" key="4">
    <source>
        <dbReference type="RuleBase" id="RU003694"/>
    </source>
</evidence>
<dbReference type="Pfam" id="PF00109">
    <property type="entry name" value="ketoacyl-synt"/>
    <property type="match status" value="1"/>
</dbReference>
<dbReference type="SMART" id="SM00825">
    <property type="entry name" value="PKS_KS"/>
    <property type="match status" value="1"/>
</dbReference>
<dbReference type="Proteomes" id="UP001500305">
    <property type="component" value="Unassembled WGS sequence"/>
</dbReference>
<dbReference type="InterPro" id="IPR000794">
    <property type="entry name" value="Beta-ketoacyl_synthase"/>
</dbReference>
<dbReference type="PROSITE" id="PS00606">
    <property type="entry name" value="KS3_1"/>
    <property type="match status" value="1"/>
</dbReference>
<organism evidence="6 7">
    <name type="scientific">Kitasatospora cystarginea</name>
    <dbReference type="NCBI Taxonomy" id="58350"/>
    <lineage>
        <taxon>Bacteria</taxon>
        <taxon>Bacillati</taxon>
        <taxon>Actinomycetota</taxon>
        <taxon>Actinomycetes</taxon>
        <taxon>Kitasatosporales</taxon>
        <taxon>Streptomycetaceae</taxon>
        <taxon>Kitasatospora</taxon>
    </lineage>
</organism>